<comment type="subcellular location">
    <subcellularLocation>
        <location evidence="1">Membrane</location>
        <topology evidence="1">Multi-pass membrane protein</topology>
    </subcellularLocation>
</comment>
<evidence type="ECO:0000256" key="4">
    <source>
        <dbReference type="ARBA" id="ARBA00022692"/>
    </source>
</evidence>
<dbReference type="STRING" id="10195.A0A3M7Q402"/>
<evidence type="ECO:0000256" key="1">
    <source>
        <dbReference type="ARBA" id="ARBA00004141"/>
    </source>
</evidence>
<keyword evidence="2" id="KW-0813">Transport</keyword>
<dbReference type="GO" id="GO:0015271">
    <property type="term" value="F:outward rectifier potassium channel activity"/>
    <property type="evidence" value="ECO:0007669"/>
    <property type="project" value="TreeGrafter"/>
</dbReference>
<dbReference type="AlphaFoldDB" id="A0A3M7Q402"/>
<evidence type="ECO:0000256" key="8">
    <source>
        <dbReference type="ARBA" id="ARBA00023065"/>
    </source>
</evidence>
<accession>A0A3M7Q402</accession>
<keyword evidence="3" id="KW-0633">Potassium transport</keyword>
<dbReference type="GO" id="GO:0005886">
    <property type="term" value="C:plasma membrane"/>
    <property type="evidence" value="ECO:0007669"/>
    <property type="project" value="TreeGrafter"/>
</dbReference>
<proteinExistence type="predicted"/>
<dbReference type="PANTHER" id="PTHR10027:SF10">
    <property type="entry name" value="SLOWPOKE 2, ISOFORM D"/>
    <property type="match status" value="1"/>
</dbReference>
<dbReference type="InterPro" id="IPR047871">
    <property type="entry name" value="K_chnl_Slo-like"/>
</dbReference>
<evidence type="ECO:0000256" key="6">
    <source>
        <dbReference type="ARBA" id="ARBA00022958"/>
    </source>
</evidence>
<organism evidence="11 12">
    <name type="scientific">Brachionus plicatilis</name>
    <name type="common">Marine rotifer</name>
    <name type="synonym">Brachionus muelleri</name>
    <dbReference type="NCBI Taxonomy" id="10195"/>
    <lineage>
        <taxon>Eukaryota</taxon>
        <taxon>Metazoa</taxon>
        <taxon>Spiralia</taxon>
        <taxon>Gnathifera</taxon>
        <taxon>Rotifera</taxon>
        <taxon>Eurotatoria</taxon>
        <taxon>Monogononta</taxon>
        <taxon>Pseudotrocha</taxon>
        <taxon>Ploima</taxon>
        <taxon>Brachionidae</taxon>
        <taxon>Brachionus</taxon>
    </lineage>
</organism>
<comment type="caution">
    <text evidence="11">The sequence shown here is derived from an EMBL/GenBank/DDBJ whole genome shotgun (WGS) entry which is preliminary data.</text>
</comment>
<dbReference type="OrthoDB" id="6435158at2759"/>
<name>A0A3M7Q402_BRAPC</name>
<sequence>MVTQPLGTSIYNDILNKNQIIIETNRGSQMAYLFRLPFSSGNNYLISFVRLMLGIDQATGSGSLSSRKITYKDSWVRTYGRLYQYLCSTTNEIPIGVYRTDPIPKSVQHESTDRKLMISKNDIETMIKTRLEYLNIDKTLDSNEEPEEFSYVIINPSYDFNLKNGDIIFLIKPANINEENERNNFFANLD</sequence>
<keyword evidence="10 11" id="KW-0407">Ion channel</keyword>
<keyword evidence="6" id="KW-0630">Potassium</keyword>
<dbReference type="Proteomes" id="UP000276133">
    <property type="component" value="Unassembled WGS sequence"/>
</dbReference>
<dbReference type="EMBL" id="REGN01007532">
    <property type="protein sequence ID" value="RNA05993.1"/>
    <property type="molecule type" value="Genomic_DNA"/>
</dbReference>
<evidence type="ECO:0000313" key="12">
    <source>
        <dbReference type="Proteomes" id="UP000276133"/>
    </source>
</evidence>
<evidence type="ECO:0000256" key="2">
    <source>
        <dbReference type="ARBA" id="ARBA00022448"/>
    </source>
</evidence>
<dbReference type="PANTHER" id="PTHR10027">
    <property type="entry name" value="CALCIUM-ACTIVATED POTASSIUM CHANNEL ALPHA CHAIN"/>
    <property type="match status" value="1"/>
</dbReference>
<evidence type="ECO:0000256" key="5">
    <source>
        <dbReference type="ARBA" id="ARBA00022826"/>
    </source>
</evidence>
<keyword evidence="5" id="KW-0631">Potassium channel</keyword>
<keyword evidence="12" id="KW-1185">Reference proteome</keyword>
<reference evidence="11 12" key="1">
    <citation type="journal article" date="2018" name="Sci. Rep.">
        <title>Genomic signatures of local adaptation to the degree of environmental predictability in rotifers.</title>
        <authorList>
            <person name="Franch-Gras L."/>
            <person name="Hahn C."/>
            <person name="Garcia-Roger E.M."/>
            <person name="Carmona M.J."/>
            <person name="Serra M."/>
            <person name="Gomez A."/>
        </authorList>
    </citation>
    <scope>NUCLEOTIDE SEQUENCE [LARGE SCALE GENOMIC DNA]</scope>
    <source>
        <strain evidence="11">HYR1</strain>
    </source>
</reference>
<evidence type="ECO:0000256" key="10">
    <source>
        <dbReference type="ARBA" id="ARBA00023303"/>
    </source>
</evidence>
<gene>
    <name evidence="11" type="ORF">BpHYR1_041761</name>
</gene>
<protein>
    <submittedName>
        <fullName evidence="11">Potassium channel subfamily T member 2 isoform X7</fullName>
    </submittedName>
</protein>
<keyword evidence="9" id="KW-0472">Membrane</keyword>
<keyword evidence="7" id="KW-1133">Transmembrane helix</keyword>
<dbReference type="GO" id="GO:0005228">
    <property type="term" value="F:intracellular sodium-activated potassium channel activity"/>
    <property type="evidence" value="ECO:0007669"/>
    <property type="project" value="TreeGrafter"/>
</dbReference>
<keyword evidence="8" id="KW-0406">Ion transport</keyword>
<keyword evidence="4" id="KW-0812">Transmembrane</keyword>
<evidence type="ECO:0000256" key="3">
    <source>
        <dbReference type="ARBA" id="ARBA00022538"/>
    </source>
</evidence>
<evidence type="ECO:0000313" key="11">
    <source>
        <dbReference type="EMBL" id="RNA05993.1"/>
    </source>
</evidence>
<evidence type="ECO:0000256" key="9">
    <source>
        <dbReference type="ARBA" id="ARBA00023136"/>
    </source>
</evidence>
<evidence type="ECO:0000256" key="7">
    <source>
        <dbReference type="ARBA" id="ARBA00022989"/>
    </source>
</evidence>